<evidence type="ECO:0000313" key="1">
    <source>
        <dbReference type="EMBL" id="AHE97997.1"/>
    </source>
</evidence>
<dbReference type="HOGENOM" id="CLU_131443_0_0_6"/>
<dbReference type="RefSeq" id="WP_006748682.1">
    <property type="nucleotide sequence ID" value="NZ_CP007029.1"/>
</dbReference>
<name>W0DL57_9GAMM</name>
<keyword evidence="2" id="KW-1185">Reference proteome</keyword>
<sequence>MPSIETRALLPADPDTVFGMIRKVEDFPRYTSAVERVTAIGPERYHWEVRVSGVVYEWDVEVIQCEPPRRLAWRSLTGIANTGRYRLTPAPGGTDVTLVIDYSLNSRLLDHTVGRVAGPIVRRISTEVLRRVHRQLASGGA</sequence>
<dbReference type="Pfam" id="PF10604">
    <property type="entry name" value="Polyketide_cyc2"/>
    <property type="match status" value="1"/>
</dbReference>
<dbReference type="InterPro" id="IPR023393">
    <property type="entry name" value="START-like_dom_sf"/>
</dbReference>
<dbReference type="InterPro" id="IPR047137">
    <property type="entry name" value="ORF3"/>
</dbReference>
<dbReference type="Gene3D" id="3.30.530.20">
    <property type="match status" value="1"/>
</dbReference>
<dbReference type="OrthoDB" id="7059976at2"/>
<evidence type="ECO:0000313" key="2">
    <source>
        <dbReference type="Proteomes" id="UP000005289"/>
    </source>
</evidence>
<dbReference type="STRING" id="713585.THITH_06725"/>
<dbReference type="PANTHER" id="PTHR33824">
    <property type="entry name" value="POLYKETIDE CYCLASE/DEHYDRASE AND LIPID TRANSPORT SUPERFAMILY PROTEIN"/>
    <property type="match status" value="1"/>
</dbReference>
<accession>W0DL57</accession>
<dbReference type="PANTHER" id="PTHR33824:SF7">
    <property type="entry name" value="POLYKETIDE CYCLASE_DEHYDRASE AND LIPID TRANSPORT SUPERFAMILY PROTEIN"/>
    <property type="match status" value="1"/>
</dbReference>
<dbReference type="EMBL" id="CP007029">
    <property type="protein sequence ID" value="AHE97997.1"/>
    <property type="molecule type" value="Genomic_DNA"/>
</dbReference>
<protein>
    <submittedName>
        <fullName evidence="1">Polyketide cyclase</fullName>
    </submittedName>
</protein>
<dbReference type="SUPFAM" id="SSF55961">
    <property type="entry name" value="Bet v1-like"/>
    <property type="match status" value="1"/>
</dbReference>
<gene>
    <name evidence="1" type="ORF">THITH_06725</name>
</gene>
<dbReference type="Proteomes" id="UP000005289">
    <property type="component" value="Chromosome"/>
</dbReference>
<dbReference type="KEGG" id="tti:THITH_06725"/>
<proteinExistence type="predicted"/>
<organism evidence="1 2">
    <name type="scientific">Thioalkalivibrio paradoxus ARh 1</name>
    <dbReference type="NCBI Taxonomy" id="713585"/>
    <lineage>
        <taxon>Bacteria</taxon>
        <taxon>Pseudomonadati</taxon>
        <taxon>Pseudomonadota</taxon>
        <taxon>Gammaproteobacteria</taxon>
        <taxon>Chromatiales</taxon>
        <taxon>Ectothiorhodospiraceae</taxon>
        <taxon>Thioalkalivibrio</taxon>
    </lineage>
</organism>
<dbReference type="AlphaFoldDB" id="W0DL57"/>
<reference evidence="1 2" key="1">
    <citation type="submission" date="2013-12" db="EMBL/GenBank/DDBJ databases">
        <authorList>
            <consortium name="DOE Joint Genome Institute"/>
            <person name="Muyzer G."/>
            <person name="Huntemann M."/>
            <person name="Han J."/>
            <person name="Chen A."/>
            <person name="Kyrpides N."/>
            <person name="Mavromatis K."/>
            <person name="Markowitz V."/>
            <person name="Palaniappan K."/>
            <person name="Ivanova N."/>
            <person name="Schaumberg A."/>
            <person name="Pati A."/>
            <person name="Liolios K."/>
            <person name="Nordberg H.P."/>
            <person name="Cantor M.N."/>
            <person name="Hua S.X."/>
            <person name="Woyke T."/>
        </authorList>
    </citation>
    <scope>NUCLEOTIDE SEQUENCE [LARGE SCALE GENOMIC DNA]</scope>
    <source>
        <strain evidence="1 2">ARh 1</strain>
    </source>
</reference>
<dbReference type="InterPro" id="IPR019587">
    <property type="entry name" value="Polyketide_cyclase/dehydratase"/>
</dbReference>